<evidence type="ECO:0000256" key="1">
    <source>
        <dbReference type="ARBA" id="ARBA00005466"/>
    </source>
</evidence>
<feature type="chain" id="PRO_5009644902" evidence="6">
    <location>
        <begin position="23"/>
        <end position="483"/>
    </location>
</feature>
<evidence type="ECO:0000256" key="6">
    <source>
        <dbReference type="SAM" id="SignalP"/>
    </source>
</evidence>
<gene>
    <name evidence="8" type="ORF">CONLIGDRAFT_717586</name>
</gene>
<dbReference type="Gene3D" id="3.40.462.20">
    <property type="match status" value="1"/>
</dbReference>
<dbReference type="GO" id="GO:0016491">
    <property type="term" value="F:oxidoreductase activity"/>
    <property type="evidence" value="ECO:0007669"/>
    <property type="project" value="UniProtKB-KW"/>
</dbReference>
<keyword evidence="3 6" id="KW-0732">Signal</keyword>
<dbReference type="InterPro" id="IPR012951">
    <property type="entry name" value="BBE"/>
</dbReference>
<dbReference type="AlphaFoldDB" id="A0A1J7IF79"/>
<dbReference type="InterPro" id="IPR050416">
    <property type="entry name" value="FAD-linked_Oxidoreductase"/>
</dbReference>
<sequence>MVGKLAGVAVALAAGFVLPAYAASIETLFGPYMSPGTEIAASTEANFSGLVTPRWTTWETPNWTGAIKPETEADLQNIVKIAKANNISFLATNGGHGAGICYGTISGIDINLSNFNSVSIDVANNELTIGAGVKIGDIIQPLYDAGKAVPHGNTDCVGMIGATLGAGIGIGTGIYGLGIDSLKSVRLVTASGDLVTASRTSHPELFWAIRGAGANFGIVASAKFQLQDQVNNGNVVRGAYTFPGSANRSVFELYKSFDDFIPPELSLQLGISYSRATGTSQIALTYFYFGPLSGVQPYLDAAAALGPTTNSTSILTQPALYNSLQNGECTIGSPISGGTLGLGKTDVPTLQAVFAELVAFNVANPTTYVGQSVFQRYDNKLTLQTPSYETVYPWRDIKTFWLHLNFYLSPALEEPAANLTKSMRAKLQATSGFATPHVYVNYAYGDEGPAAWWSLKNLPKLVVLKALWDPKKLFGKANPVSGC</sequence>
<name>A0A1J7IF79_9PEZI</name>
<evidence type="ECO:0000313" key="8">
    <source>
        <dbReference type="EMBL" id="OIW25923.1"/>
    </source>
</evidence>
<keyword evidence="4" id="KW-0274">FAD</keyword>
<dbReference type="PANTHER" id="PTHR42973:SF32">
    <property type="entry name" value="FAD-LINKED OXIDOREDUCTASE AFOF"/>
    <property type="match status" value="1"/>
</dbReference>
<dbReference type="InterPro" id="IPR016169">
    <property type="entry name" value="FAD-bd_PCMH_sub2"/>
</dbReference>
<evidence type="ECO:0000256" key="5">
    <source>
        <dbReference type="ARBA" id="ARBA00023002"/>
    </source>
</evidence>
<dbReference type="Pfam" id="PF01565">
    <property type="entry name" value="FAD_binding_4"/>
    <property type="match status" value="1"/>
</dbReference>
<organism evidence="8 9">
    <name type="scientific">Coniochaeta ligniaria NRRL 30616</name>
    <dbReference type="NCBI Taxonomy" id="1408157"/>
    <lineage>
        <taxon>Eukaryota</taxon>
        <taxon>Fungi</taxon>
        <taxon>Dikarya</taxon>
        <taxon>Ascomycota</taxon>
        <taxon>Pezizomycotina</taxon>
        <taxon>Sordariomycetes</taxon>
        <taxon>Sordariomycetidae</taxon>
        <taxon>Coniochaetales</taxon>
        <taxon>Coniochaetaceae</taxon>
        <taxon>Coniochaeta</taxon>
    </lineage>
</organism>
<dbReference type="STRING" id="1408157.A0A1J7IF79"/>
<dbReference type="InterPro" id="IPR036318">
    <property type="entry name" value="FAD-bd_PCMH-like_sf"/>
</dbReference>
<evidence type="ECO:0000259" key="7">
    <source>
        <dbReference type="PROSITE" id="PS51387"/>
    </source>
</evidence>
<dbReference type="Proteomes" id="UP000182658">
    <property type="component" value="Unassembled WGS sequence"/>
</dbReference>
<comment type="similarity">
    <text evidence="1">Belongs to the oxygen-dependent FAD-linked oxidoreductase family.</text>
</comment>
<evidence type="ECO:0000256" key="2">
    <source>
        <dbReference type="ARBA" id="ARBA00022630"/>
    </source>
</evidence>
<protein>
    <submittedName>
        <fullName evidence="8">FAD-binding domain-containing protein</fullName>
    </submittedName>
</protein>
<keyword evidence="9" id="KW-1185">Reference proteome</keyword>
<evidence type="ECO:0000313" key="9">
    <source>
        <dbReference type="Proteomes" id="UP000182658"/>
    </source>
</evidence>
<evidence type="ECO:0000256" key="3">
    <source>
        <dbReference type="ARBA" id="ARBA00022729"/>
    </source>
</evidence>
<dbReference type="Pfam" id="PF08031">
    <property type="entry name" value="BBE"/>
    <property type="match status" value="1"/>
</dbReference>
<keyword evidence="2" id="KW-0285">Flavoprotein</keyword>
<evidence type="ECO:0000256" key="4">
    <source>
        <dbReference type="ARBA" id="ARBA00022827"/>
    </source>
</evidence>
<dbReference type="SUPFAM" id="SSF56176">
    <property type="entry name" value="FAD-binding/transporter-associated domain-like"/>
    <property type="match status" value="1"/>
</dbReference>
<dbReference type="InParanoid" id="A0A1J7IF79"/>
<dbReference type="Gene3D" id="3.30.465.10">
    <property type="match status" value="1"/>
</dbReference>
<dbReference type="GO" id="GO:0071949">
    <property type="term" value="F:FAD binding"/>
    <property type="evidence" value="ECO:0007669"/>
    <property type="project" value="InterPro"/>
</dbReference>
<dbReference type="EMBL" id="KV875101">
    <property type="protein sequence ID" value="OIW25923.1"/>
    <property type="molecule type" value="Genomic_DNA"/>
</dbReference>
<dbReference type="PANTHER" id="PTHR42973">
    <property type="entry name" value="BINDING OXIDOREDUCTASE, PUTATIVE (AFU_ORTHOLOGUE AFUA_1G17690)-RELATED"/>
    <property type="match status" value="1"/>
</dbReference>
<keyword evidence="5" id="KW-0560">Oxidoreductase</keyword>
<accession>A0A1J7IF79</accession>
<dbReference type="InterPro" id="IPR016166">
    <property type="entry name" value="FAD-bd_PCMH"/>
</dbReference>
<dbReference type="InterPro" id="IPR006094">
    <property type="entry name" value="Oxid_FAD_bind_N"/>
</dbReference>
<feature type="domain" description="FAD-binding PCMH-type" evidence="7">
    <location>
        <begin position="56"/>
        <end position="229"/>
    </location>
</feature>
<dbReference type="OrthoDB" id="415825at2759"/>
<proteinExistence type="inferred from homology"/>
<feature type="signal peptide" evidence="6">
    <location>
        <begin position="1"/>
        <end position="22"/>
    </location>
</feature>
<reference evidence="8 9" key="1">
    <citation type="submission" date="2016-10" db="EMBL/GenBank/DDBJ databases">
        <title>Draft genome sequence of Coniochaeta ligniaria NRRL30616, a lignocellulolytic fungus for bioabatement of inhibitors in plant biomass hydrolysates.</title>
        <authorList>
            <consortium name="DOE Joint Genome Institute"/>
            <person name="Jimenez D.J."/>
            <person name="Hector R.E."/>
            <person name="Riley R."/>
            <person name="Sun H."/>
            <person name="Grigoriev I.V."/>
            <person name="Van Elsas J.D."/>
            <person name="Nichols N.N."/>
        </authorList>
    </citation>
    <scope>NUCLEOTIDE SEQUENCE [LARGE SCALE GENOMIC DNA]</scope>
    <source>
        <strain evidence="8 9">NRRL 30616</strain>
    </source>
</reference>
<dbReference type="PROSITE" id="PS51387">
    <property type="entry name" value="FAD_PCMH"/>
    <property type="match status" value="1"/>
</dbReference>